<sequence length="244" mass="28454">MTKIKIRLSKSHDQEFDITLIISNQPEDLRGFLPPQPPDLQSSFNQWLSGYRSLEGVRLELKNVIVSSDVQSQAREVIAWVNEWLNFGSSQWQPIRDKLIEVGSRWQGAKKEEMYIILDFPEEKFIQLGRIPWQEWDLLKNYYSDSEIALRLYGKQAQTIITIQKYWKVRILLVVGRSDDIQTENDIKIVKNLEKKGAEVKLLLQPTKEELSEALWQEPGYQIFIFSGHSSCDQQTPISWLESG</sequence>
<reference evidence="2" key="1">
    <citation type="journal article" date="2011" name="Proc. Natl. Acad. Sci. U.S.A.">
        <title>Genomic insights into the physiology and ecology of the marine filamentous cyanobacterium Lyngbya majuscula.</title>
        <authorList>
            <person name="Jones A.C."/>
            <person name="Monroe E.A."/>
            <person name="Podell S."/>
            <person name="Hess W.R."/>
            <person name="Klages S."/>
            <person name="Esquenazi E."/>
            <person name="Niessen S."/>
            <person name="Hoover H."/>
            <person name="Rothmann M."/>
            <person name="Lasken R.S."/>
            <person name="Yates J.R.III."/>
            <person name="Reinhardt R."/>
            <person name="Kube M."/>
            <person name="Burkart M.D."/>
            <person name="Allen E.E."/>
            <person name="Dorrestein P.C."/>
            <person name="Gerwick W.H."/>
            <person name="Gerwick L."/>
        </authorList>
    </citation>
    <scope>NUCLEOTIDE SEQUENCE [LARGE SCALE GENOMIC DNA]</scope>
    <source>
        <strain evidence="2">3L</strain>
    </source>
</reference>
<dbReference type="EMBL" id="GL890843">
    <property type="protein sequence ID" value="EGJ33573.1"/>
    <property type="molecule type" value="Genomic_DNA"/>
</dbReference>
<accession>F4XP38</accession>
<dbReference type="AlphaFoldDB" id="F4XP38"/>
<proteinExistence type="predicted"/>
<organism evidence="1 2">
    <name type="scientific">Moorena producens 3L</name>
    <dbReference type="NCBI Taxonomy" id="489825"/>
    <lineage>
        <taxon>Bacteria</taxon>
        <taxon>Bacillati</taxon>
        <taxon>Cyanobacteriota</taxon>
        <taxon>Cyanophyceae</taxon>
        <taxon>Coleofasciculales</taxon>
        <taxon>Coleofasciculaceae</taxon>
        <taxon>Moorena</taxon>
    </lineage>
</organism>
<protein>
    <recommendedName>
        <fullName evidence="3">CHAT domain-containing protein</fullName>
    </recommendedName>
</protein>
<evidence type="ECO:0008006" key="3">
    <source>
        <dbReference type="Google" id="ProtNLM"/>
    </source>
</evidence>
<dbReference type="Proteomes" id="UP000003959">
    <property type="component" value="Unassembled WGS sequence"/>
</dbReference>
<dbReference type="OrthoDB" id="454818at2"/>
<gene>
    <name evidence="1" type="ORF">LYNGBM3L_28620</name>
</gene>
<keyword evidence="2" id="KW-1185">Reference proteome</keyword>
<dbReference type="eggNOG" id="COG0226">
    <property type="taxonomic scope" value="Bacteria"/>
</dbReference>
<name>F4XP38_9CYAN</name>
<evidence type="ECO:0000313" key="1">
    <source>
        <dbReference type="EMBL" id="EGJ33573.1"/>
    </source>
</evidence>
<dbReference type="HOGENOM" id="CLU_1137035_0_0_3"/>
<dbReference type="RefSeq" id="WP_008181775.1">
    <property type="nucleotide sequence ID" value="NZ_GL890843.1"/>
</dbReference>
<evidence type="ECO:0000313" key="2">
    <source>
        <dbReference type="Proteomes" id="UP000003959"/>
    </source>
</evidence>